<evidence type="ECO:0000313" key="1">
    <source>
        <dbReference type="EMBL" id="CEM27260.1"/>
    </source>
</evidence>
<dbReference type="VEuPathDB" id="CryptoDB:Cvel_616"/>
<accession>A0A0G4GDB3</accession>
<reference evidence="1" key="1">
    <citation type="submission" date="2014-11" db="EMBL/GenBank/DDBJ databases">
        <authorList>
            <person name="Otto D Thomas"/>
            <person name="Naeem Raeece"/>
        </authorList>
    </citation>
    <scope>NUCLEOTIDE SEQUENCE</scope>
</reference>
<dbReference type="AlphaFoldDB" id="A0A0G4GDB3"/>
<sequence>MEDSGPLVEVESLDKTGVVVRPTKSFPGLTEDFDLCLSLSFLSETNNEPCAAWKTTDGADVPLSSGTMTRAQLGLFAKHILLQAVSTREVPFLLSAFELWSAVVDRSSMGKANLEIEEFRLQLLW</sequence>
<gene>
    <name evidence="1" type="ORF">Cvel_616</name>
</gene>
<dbReference type="PhylomeDB" id="A0A0G4GDB3"/>
<proteinExistence type="predicted"/>
<dbReference type="EMBL" id="CDMZ01001104">
    <property type="protein sequence ID" value="CEM27260.1"/>
    <property type="molecule type" value="Genomic_DNA"/>
</dbReference>
<organism evidence="1">
    <name type="scientific">Chromera velia CCMP2878</name>
    <dbReference type="NCBI Taxonomy" id="1169474"/>
    <lineage>
        <taxon>Eukaryota</taxon>
        <taxon>Sar</taxon>
        <taxon>Alveolata</taxon>
        <taxon>Colpodellida</taxon>
        <taxon>Chromeraceae</taxon>
        <taxon>Chromera</taxon>
    </lineage>
</organism>
<protein>
    <submittedName>
        <fullName evidence="1">Uncharacterized protein</fullName>
    </submittedName>
</protein>
<name>A0A0G4GDB3_9ALVE</name>